<sequence length="191" mass="20820">MRQVFRVVWALALCVLAACATPPKPSENTGQRVVGTVGNRAVIPTRAPIFPQITARNLDGQAVRLPSGLPGARSLVVIAFEIDQQSVLEEWSRAFGLETARSVPWVGIAAPAPGYEIFSDAITSRLRSETPRASDRKRLFTFFDRNALLAGLQVSSVSEPLILVATRDGDVVTMVRGRPTTEKIRRLRSAL</sequence>
<evidence type="ECO:0000256" key="1">
    <source>
        <dbReference type="SAM" id="SignalP"/>
    </source>
</evidence>
<organism evidence="2 3">
    <name type="scientific">Parvularcula mediterranea</name>
    <dbReference type="NCBI Taxonomy" id="2732508"/>
    <lineage>
        <taxon>Bacteria</taxon>
        <taxon>Pseudomonadati</taxon>
        <taxon>Pseudomonadota</taxon>
        <taxon>Alphaproteobacteria</taxon>
        <taxon>Parvularculales</taxon>
        <taxon>Parvularculaceae</taxon>
        <taxon>Parvularcula</taxon>
    </lineage>
</organism>
<dbReference type="EMBL" id="JABFCX010000003">
    <property type="protein sequence ID" value="NNU17269.1"/>
    <property type="molecule type" value="Genomic_DNA"/>
</dbReference>
<comment type="caution">
    <text evidence="2">The sequence shown here is derived from an EMBL/GenBank/DDBJ whole genome shotgun (WGS) entry which is preliminary data.</text>
</comment>
<dbReference type="Proteomes" id="UP000536835">
    <property type="component" value="Unassembled WGS sequence"/>
</dbReference>
<evidence type="ECO:0000313" key="3">
    <source>
        <dbReference type="Proteomes" id="UP000536835"/>
    </source>
</evidence>
<feature type="chain" id="PRO_5031022192" description="Redoxin domain-containing protein" evidence="1">
    <location>
        <begin position="21"/>
        <end position="191"/>
    </location>
</feature>
<accession>A0A7Y3RNF0</accession>
<protein>
    <recommendedName>
        <fullName evidence="4">Redoxin domain-containing protein</fullName>
    </recommendedName>
</protein>
<dbReference type="RefSeq" id="WP_173200528.1">
    <property type="nucleotide sequence ID" value="NZ_JABFCX010000003.1"/>
</dbReference>
<feature type="signal peptide" evidence="1">
    <location>
        <begin position="1"/>
        <end position="20"/>
    </location>
</feature>
<keyword evidence="3" id="KW-1185">Reference proteome</keyword>
<reference evidence="2 3" key="1">
    <citation type="submission" date="2020-05" db="EMBL/GenBank/DDBJ databases">
        <title>Parvularcula mediterraneae sp. nov., isolated from polypropylene straw from shallow seawater of the seashore of Laganas in Zakynthos island, Greece.</title>
        <authorList>
            <person name="Szabo I."/>
            <person name="Al-Omari J."/>
            <person name="Rado J."/>
            <person name="Szerdahelyi G.S."/>
        </authorList>
    </citation>
    <scope>NUCLEOTIDE SEQUENCE [LARGE SCALE GENOMIC DNA]</scope>
    <source>
        <strain evidence="2 3">ZS-1/3</strain>
    </source>
</reference>
<dbReference type="PROSITE" id="PS51257">
    <property type="entry name" value="PROKAR_LIPOPROTEIN"/>
    <property type="match status" value="1"/>
</dbReference>
<name>A0A7Y3RNF0_9PROT</name>
<dbReference type="AlphaFoldDB" id="A0A7Y3RNF0"/>
<evidence type="ECO:0000313" key="2">
    <source>
        <dbReference type="EMBL" id="NNU17269.1"/>
    </source>
</evidence>
<proteinExistence type="predicted"/>
<keyword evidence="1" id="KW-0732">Signal</keyword>
<evidence type="ECO:0008006" key="4">
    <source>
        <dbReference type="Google" id="ProtNLM"/>
    </source>
</evidence>
<gene>
    <name evidence="2" type="ORF">HK107_13140</name>
</gene>